<evidence type="ECO:0000256" key="3">
    <source>
        <dbReference type="ARBA" id="ARBA00022553"/>
    </source>
</evidence>
<dbReference type="Pfam" id="PF07494">
    <property type="entry name" value="Reg_prop"/>
    <property type="match status" value="4"/>
</dbReference>
<dbReference type="Gene3D" id="2.60.40.10">
    <property type="entry name" value="Immunoglobulins"/>
    <property type="match status" value="1"/>
</dbReference>
<dbReference type="FunFam" id="2.60.40.10:FF:000791">
    <property type="entry name" value="Two-component system sensor histidine kinase/response regulator"/>
    <property type="match status" value="1"/>
</dbReference>
<protein>
    <recommendedName>
        <fullName evidence="2">histidine kinase</fullName>
        <ecNumber evidence="2">2.7.13.3</ecNumber>
    </recommendedName>
</protein>
<dbReference type="InterPro" id="IPR003661">
    <property type="entry name" value="HisK_dim/P_dom"/>
</dbReference>
<dbReference type="EC" id="2.7.13.3" evidence="2"/>
<dbReference type="InterPro" id="IPR011006">
    <property type="entry name" value="CheY-like_superfamily"/>
</dbReference>
<dbReference type="SUPFAM" id="SSF55874">
    <property type="entry name" value="ATPase domain of HSP90 chaperone/DNA topoisomerase II/histidine kinase"/>
    <property type="match status" value="1"/>
</dbReference>
<evidence type="ECO:0000313" key="13">
    <source>
        <dbReference type="EMBL" id="OIN57195.1"/>
    </source>
</evidence>
<keyword evidence="5 13" id="KW-0418">Kinase</keyword>
<organism evidence="13 14">
    <name type="scientific">Arsenicibacter rosenii</name>
    <dbReference type="NCBI Taxonomy" id="1750698"/>
    <lineage>
        <taxon>Bacteria</taxon>
        <taxon>Pseudomonadati</taxon>
        <taxon>Bacteroidota</taxon>
        <taxon>Cytophagia</taxon>
        <taxon>Cytophagales</taxon>
        <taxon>Spirosomataceae</taxon>
        <taxon>Arsenicibacter</taxon>
    </lineage>
</organism>
<dbReference type="PROSITE" id="PS50109">
    <property type="entry name" value="HIS_KIN"/>
    <property type="match status" value="1"/>
</dbReference>
<dbReference type="InterPro" id="IPR003594">
    <property type="entry name" value="HATPase_dom"/>
</dbReference>
<dbReference type="Pfam" id="PF02518">
    <property type="entry name" value="HATPase_c"/>
    <property type="match status" value="1"/>
</dbReference>
<dbReference type="InterPro" id="IPR018060">
    <property type="entry name" value="HTH_AraC"/>
</dbReference>
<keyword evidence="8" id="KW-0804">Transcription</keyword>
<comment type="catalytic activity">
    <reaction evidence="1">
        <text>ATP + protein L-histidine = ADP + protein N-phospho-L-histidine.</text>
        <dbReference type="EC" id="2.7.13.3"/>
    </reaction>
</comment>
<dbReference type="EMBL" id="MORL01000014">
    <property type="protein sequence ID" value="OIN57195.1"/>
    <property type="molecule type" value="Genomic_DNA"/>
</dbReference>
<keyword evidence="14" id="KW-1185">Reference proteome</keyword>
<evidence type="ECO:0000256" key="7">
    <source>
        <dbReference type="ARBA" id="ARBA00023125"/>
    </source>
</evidence>
<dbReference type="Proteomes" id="UP000181790">
    <property type="component" value="Unassembled WGS sequence"/>
</dbReference>
<dbReference type="Pfam" id="PF12833">
    <property type="entry name" value="HTH_18"/>
    <property type="match status" value="1"/>
</dbReference>
<evidence type="ECO:0000256" key="9">
    <source>
        <dbReference type="PROSITE-ProRule" id="PRU00169"/>
    </source>
</evidence>
<feature type="domain" description="Response regulatory" evidence="12">
    <location>
        <begin position="1150"/>
        <end position="1265"/>
    </location>
</feature>
<dbReference type="Pfam" id="PF00072">
    <property type="entry name" value="Response_reg"/>
    <property type="match status" value="1"/>
</dbReference>
<evidence type="ECO:0000259" key="12">
    <source>
        <dbReference type="PROSITE" id="PS50110"/>
    </source>
</evidence>
<dbReference type="FunFam" id="1.10.287.130:FF:000045">
    <property type="entry name" value="Two-component system sensor histidine kinase/response regulator"/>
    <property type="match status" value="1"/>
</dbReference>
<dbReference type="PANTHER" id="PTHR43547:SF2">
    <property type="entry name" value="HYBRID SIGNAL TRANSDUCTION HISTIDINE KINASE C"/>
    <property type="match status" value="1"/>
</dbReference>
<dbReference type="InterPro" id="IPR018062">
    <property type="entry name" value="HTH_AraC-typ_CS"/>
</dbReference>
<dbReference type="GO" id="GO:0043565">
    <property type="term" value="F:sequence-specific DNA binding"/>
    <property type="evidence" value="ECO:0007669"/>
    <property type="project" value="InterPro"/>
</dbReference>
<dbReference type="SUPFAM" id="SSF47384">
    <property type="entry name" value="Homodimeric domain of signal transducing histidine kinase"/>
    <property type="match status" value="1"/>
</dbReference>
<feature type="domain" description="Histidine kinase" evidence="11">
    <location>
        <begin position="877"/>
        <end position="1110"/>
    </location>
</feature>
<name>A0A1S2VFY7_9BACT</name>
<dbReference type="InterPro" id="IPR036890">
    <property type="entry name" value="HATPase_C_sf"/>
</dbReference>
<keyword evidence="4" id="KW-0808">Transferase</keyword>
<dbReference type="InterPro" id="IPR004358">
    <property type="entry name" value="Sig_transdc_His_kin-like_C"/>
</dbReference>
<accession>A0A1S2VFY7</accession>
<gene>
    <name evidence="13" type="ORF">BLX24_20765</name>
</gene>
<dbReference type="Gene3D" id="3.40.50.2300">
    <property type="match status" value="1"/>
</dbReference>
<dbReference type="Pfam" id="PF07495">
    <property type="entry name" value="Y_Y_Y"/>
    <property type="match status" value="1"/>
</dbReference>
<dbReference type="InterPro" id="IPR005467">
    <property type="entry name" value="His_kinase_dom"/>
</dbReference>
<keyword evidence="6" id="KW-0805">Transcription regulation</keyword>
<dbReference type="CDD" id="cd00082">
    <property type="entry name" value="HisKA"/>
    <property type="match status" value="1"/>
</dbReference>
<dbReference type="Gene3D" id="2.130.10.10">
    <property type="entry name" value="YVTN repeat-like/Quinoprotein amine dehydrogenase"/>
    <property type="match status" value="3"/>
</dbReference>
<keyword evidence="3 9" id="KW-0597">Phosphoprotein</keyword>
<dbReference type="GO" id="GO:0000155">
    <property type="term" value="F:phosphorelay sensor kinase activity"/>
    <property type="evidence" value="ECO:0007669"/>
    <property type="project" value="InterPro"/>
</dbReference>
<dbReference type="PROSITE" id="PS01124">
    <property type="entry name" value="HTH_ARAC_FAMILY_2"/>
    <property type="match status" value="1"/>
</dbReference>
<evidence type="ECO:0000256" key="8">
    <source>
        <dbReference type="ARBA" id="ARBA00023163"/>
    </source>
</evidence>
<dbReference type="InterPro" id="IPR001789">
    <property type="entry name" value="Sig_transdc_resp-reg_receiver"/>
</dbReference>
<proteinExistence type="predicted"/>
<keyword evidence="7" id="KW-0238">DNA-binding</keyword>
<evidence type="ECO:0000256" key="5">
    <source>
        <dbReference type="ARBA" id="ARBA00022777"/>
    </source>
</evidence>
<dbReference type="InterPro" id="IPR009057">
    <property type="entry name" value="Homeodomain-like_sf"/>
</dbReference>
<dbReference type="InterPro" id="IPR036097">
    <property type="entry name" value="HisK_dim/P_sf"/>
</dbReference>
<dbReference type="Gene3D" id="1.10.287.130">
    <property type="match status" value="1"/>
</dbReference>
<dbReference type="SMART" id="SM00342">
    <property type="entry name" value="HTH_ARAC"/>
    <property type="match status" value="1"/>
</dbReference>
<dbReference type="InterPro" id="IPR011110">
    <property type="entry name" value="Reg_prop"/>
</dbReference>
<dbReference type="SMART" id="SM00448">
    <property type="entry name" value="REC"/>
    <property type="match status" value="1"/>
</dbReference>
<evidence type="ECO:0000259" key="11">
    <source>
        <dbReference type="PROSITE" id="PS50109"/>
    </source>
</evidence>
<evidence type="ECO:0000256" key="6">
    <source>
        <dbReference type="ARBA" id="ARBA00023015"/>
    </source>
</evidence>
<evidence type="ECO:0000256" key="1">
    <source>
        <dbReference type="ARBA" id="ARBA00000085"/>
    </source>
</evidence>
<dbReference type="PROSITE" id="PS00041">
    <property type="entry name" value="HTH_ARAC_FAMILY_1"/>
    <property type="match status" value="1"/>
</dbReference>
<dbReference type="PANTHER" id="PTHR43547">
    <property type="entry name" value="TWO-COMPONENT HISTIDINE KINASE"/>
    <property type="match status" value="1"/>
</dbReference>
<evidence type="ECO:0000256" key="2">
    <source>
        <dbReference type="ARBA" id="ARBA00012438"/>
    </source>
</evidence>
<feature type="domain" description="HTH araC/xylS-type" evidence="10">
    <location>
        <begin position="1297"/>
        <end position="1396"/>
    </location>
</feature>
<sequence>MENVYTYRLLVIFLFATLGIPVYAQTDPVQFRFEHLTVNEGLSHSDAMAVVQDQQGFIWVATNKGIDRYDGYEIKPYLLPIDNENGLSNNRVRALHVSPEGVLWAGTEGGGLNVYNLNQDRFICLHMKPGGRSRELLQLLNQSEIVALAVDKQGRIWAGTKQHGVFIVQAGTDGDVQWLKQVKLDTPRSRFCSITDLVIDKSGTLWIAAANEGLFRLSINQPEAVAGLVTAFAKRNVMALAPDRQNGLWVATDSQVMWLSDEMVHKRPVADPVVLPQMFRSIDCIHRDSFGRLWIGTNFGLLMAPIRLQDGRPPIVTDKITTYLPLDTDPFSINSGRIHCIFEDRFQVLWLAASAGGLNKIDLRQKPFGHLSRQPSQHPTLANNYINAVYKEDARNLLWIATRNGISSYDLTHKVYQNYFSRPLPGNVTGMDVSCIFQDTDSTLWFGTQNDGLISLRRQHGQPRFTTYAAKDDLFQEVESIVEDKFGTIWVASFDHGLTRLNHEGKVLATYNMHNSRLPTNRFTFLLYDKPTNILWASTQNAGVLKLKVRPDKIELLRQFKHDIHDPGSFRVNYAWPLLKDRRGIIWVGTIGGGLHQIITNKRGQEEVRRCTSWLPDSDVESILEDNEGNLWLGSEGLIRVNVATHRVLRYNVVDGVQSNSFKIGAACRAHDETLFFGGINGITFLKPCLIQSNPYPPFVQITGFAVQNQPVHVGQEINGRVLVRESLNHTQGLQIKDNENDFSISFVGLNFANPRKNRYAYQLVGYNDKWIPLPGNQRTVSFTNLPAGNYTFQVKADNGEGVWTHQPATLRLTILPPWWKTGVAYGIYSLLLITVLLLARHILLKQQALENKVAFEHFQYEKEKELSHLKLEFFTHVSHEIRTPLTLILGPMEELAASAWKFNGMKDKVLLVHQQTRRLLSLINQLLDFRKMESQQIALQASRNDIIPFVKELFLMFQLKAEEQRLRYTIEVPPGAVGVYFDRNKLEVAIINVLSNALKYTPAERGVQLRVVVVGNAEEDARYDEQHRLQHNFLEISIADEGVGIKPEELERVFDVYYQASHSASMRVVGTGIGLSLVKQFVERHGGEVRITSRVNAGTTFIIRLPFGKQHLNPADLTVQEACLPQTQPSPADYTFIVDPTVVVPATLRLLVVEDNSDVREYITQLFEAKFEVHTASDGLEGWEKAIHLLPDLIISDIMMPQSDGLELCKKIKQEPKTMHIPVVLLTARAAVIHEIEGLELGADEYISKPFNPDMLTARVSTLVYNRLKMRQYYQQKILLEPTDICIPDADKLFLETAMAIVEKNLMEPDFSVQELVKAMAMSRSVFYRKIKSITGQSVVEFINDIRMRRAAKLLISSQLRVFEVCTLVGLEDLKYFRKAFQQVHGVSPSEYVRKHRAEKEAPVSGPA</sequence>
<dbReference type="InterPro" id="IPR013783">
    <property type="entry name" value="Ig-like_fold"/>
</dbReference>
<dbReference type="FunFam" id="3.30.565.10:FF:000006">
    <property type="entry name" value="Sensor histidine kinase WalK"/>
    <property type="match status" value="1"/>
</dbReference>
<dbReference type="Gene3D" id="3.30.565.10">
    <property type="entry name" value="Histidine kinase-like ATPase, C-terminal domain"/>
    <property type="match status" value="1"/>
</dbReference>
<evidence type="ECO:0000313" key="14">
    <source>
        <dbReference type="Proteomes" id="UP000181790"/>
    </source>
</evidence>
<evidence type="ECO:0000256" key="4">
    <source>
        <dbReference type="ARBA" id="ARBA00022679"/>
    </source>
</evidence>
<dbReference type="InterPro" id="IPR011123">
    <property type="entry name" value="Y_Y_Y"/>
</dbReference>
<dbReference type="GO" id="GO:0003700">
    <property type="term" value="F:DNA-binding transcription factor activity"/>
    <property type="evidence" value="ECO:0007669"/>
    <property type="project" value="InterPro"/>
</dbReference>
<dbReference type="RefSeq" id="WP_071505129.1">
    <property type="nucleotide sequence ID" value="NZ_MORL01000014.1"/>
</dbReference>
<dbReference type="PRINTS" id="PR00344">
    <property type="entry name" value="BCTRLSENSOR"/>
</dbReference>
<dbReference type="Gene3D" id="1.10.10.60">
    <property type="entry name" value="Homeodomain-like"/>
    <property type="match status" value="2"/>
</dbReference>
<dbReference type="SMART" id="SM00388">
    <property type="entry name" value="HisKA"/>
    <property type="match status" value="1"/>
</dbReference>
<evidence type="ECO:0000259" key="10">
    <source>
        <dbReference type="PROSITE" id="PS01124"/>
    </source>
</evidence>
<comment type="caution">
    <text evidence="13">The sequence shown here is derived from an EMBL/GenBank/DDBJ whole genome shotgun (WGS) entry which is preliminary data.</text>
</comment>
<dbReference type="CDD" id="cd17574">
    <property type="entry name" value="REC_OmpR"/>
    <property type="match status" value="1"/>
</dbReference>
<reference evidence="13 14" key="1">
    <citation type="submission" date="2016-10" db="EMBL/GenBank/DDBJ databases">
        <title>Arsenicibacter rosenii gen. nov., sp. nov., an efficient arsenic-methylating bacterium isolated from an arsenic-contaminated paddy soil.</title>
        <authorList>
            <person name="Huang K."/>
        </authorList>
    </citation>
    <scope>NUCLEOTIDE SEQUENCE [LARGE SCALE GENOMIC DNA]</scope>
    <source>
        <strain evidence="13 14">SM-1</strain>
    </source>
</reference>
<dbReference type="SUPFAM" id="SSF52172">
    <property type="entry name" value="CheY-like"/>
    <property type="match status" value="1"/>
</dbReference>
<dbReference type="SMART" id="SM00387">
    <property type="entry name" value="HATPase_c"/>
    <property type="match status" value="1"/>
</dbReference>
<dbReference type="PROSITE" id="PS50110">
    <property type="entry name" value="RESPONSE_REGULATORY"/>
    <property type="match status" value="1"/>
</dbReference>
<dbReference type="SUPFAM" id="SSF63829">
    <property type="entry name" value="Calcium-dependent phosphotriesterase"/>
    <property type="match status" value="3"/>
</dbReference>
<dbReference type="Pfam" id="PF00512">
    <property type="entry name" value="HisKA"/>
    <property type="match status" value="1"/>
</dbReference>
<dbReference type="SUPFAM" id="SSF46689">
    <property type="entry name" value="Homeodomain-like"/>
    <property type="match status" value="1"/>
</dbReference>
<dbReference type="InterPro" id="IPR015943">
    <property type="entry name" value="WD40/YVTN_repeat-like_dom_sf"/>
</dbReference>
<dbReference type="OrthoDB" id="9797097at2"/>
<feature type="modified residue" description="4-aspartylphosphate" evidence="9">
    <location>
        <position position="1198"/>
    </location>
</feature>